<gene>
    <name evidence="2" type="ORF">CLEP1334_LOCUS9754</name>
</gene>
<reference evidence="2" key="1">
    <citation type="submission" date="2021-01" db="EMBL/GenBank/DDBJ databases">
        <authorList>
            <person name="Corre E."/>
            <person name="Pelletier E."/>
            <person name="Niang G."/>
            <person name="Scheremetjew M."/>
            <person name="Finn R."/>
            <person name="Kale V."/>
            <person name="Holt S."/>
            <person name="Cochrane G."/>
            <person name="Meng A."/>
            <person name="Brown T."/>
            <person name="Cohen L."/>
        </authorList>
    </citation>
    <scope>NUCLEOTIDE SEQUENCE</scope>
    <source>
        <strain evidence="2">RCC1130</strain>
    </source>
</reference>
<name>A0A7S0IX04_9EUKA</name>
<evidence type="ECO:0000256" key="1">
    <source>
        <dbReference type="SAM" id="MobiDB-lite"/>
    </source>
</evidence>
<protein>
    <submittedName>
        <fullName evidence="2">Uncharacterized protein</fullName>
    </submittedName>
</protein>
<proteinExistence type="predicted"/>
<organism evidence="2">
    <name type="scientific">Calcidiscus leptoporus</name>
    <dbReference type="NCBI Taxonomy" id="127549"/>
    <lineage>
        <taxon>Eukaryota</taxon>
        <taxon>Haptista</taxon>
        <taxon>Haptophyta</taxon>
        <taxon>Prymnesiophyceae</taxon>
        <taxon>Coccolithales</taxon>
        <taxon>Calcidiscaceae</taxon>
        <taxon>Calcidiscus</taxon>
    </lineage>
</organism>
<accession>A0A7S0IX04</accession>
<feature type="region of interest" description="Disordered" evidence="1">
    <location>
        <begin position="82"/>
        <end position="113"/>
    </location>
</feature>
<sequence length="113" mass="12726">MHAGSFVHTVCGKPLPCCLCQLKRQLPDWKVERIRGADLDGSPRYRCALCEMPVAFVGVDADLERHELKECVHGIDWHTYKQGKRKSGSGRWQCGPCTSKEPSAPPLQHVRSR</sequence>
<evidence type="ECO:0000313" key="2">
    <source>
        <dbReference type="EMBL" id="CAD8534479.1"/>
    </source>
</evidence>
<dbReference type="EMBL" id="HBER01019303">
    <property type="protein sequence ID" value="CAD8534479.1"/>
    <property type="molecule type" value="Transcribed_RNA"/>
</dbReference>
<dbReference type="AlphaFoldDB" id="A0A7S0IX04"/>